<feature type="compositionally biased region" description="Basic and acidic residues" evidence="11">
    <location>
        <begin position="744"/>
        <end position="754"/>
    </location>
</feature>
<dbReference type="GO" id="GO:0000981">
    <property type="term" value="F:DNA-binding transcription factor activity, RNA polymerase II-specific"/>
    <property type="evidence" value="ECO:0007669"/>
    <property type="project" value="TreeGrafter"/>
</dbReference>
<dbReference type="InterPro" id="IPR041697">
    <property type="entry name" value="Znf-C2H2_11"/>
</dbReference>
<dbReference type="PROSITE" id="PS00028">
    <property type="entry name" value="ZINC_FINGER_C2H2_1"/>
    <property type="match status" value="3"/>
</dbReference>
<dbReference type="SUPFAM" id="SSF57667">
    <property type="entry name" value="beta-beta-alpha zinc fingers"/>
    <property type="match status" value="1"/>
</dbReference>
<evidence type="ECO:0000259" key="13">
    <source>
        <dbReference type="PROSITE" id="PS50157"/>
    </source>
</evidence>
<evidence type="ECO:0000256" key="1">
    <source>
        <dbReference type="ARBA" id="ARBA00004123"/>
    </source>
</evidence>
<dbReference type="InterPro" id="IPR000210">
    <property type="entry name" value="BTB/POZ_dom"/>
</dbReference>
<dbReference type="SUPFAM" id="SSF54695">
    <property type="entry name" value="POZ domain"/>
    <property type="match status" value="1"/>
</dbReference>
<keyword evidence="15" id="KW-1185">Reference proteome</keyword>
<dbReference type="Pfam" id="PF16622">
    <property type="entry name" value="zf-C2H2_11"/>
    <property type="match status" value="1"/>
</dbReference>
<evidence type="ECO:0000256" key="3">
    <source>
        <dbReference type="ARBA" id="ARBA00022737"/>
    </source>
</evidence>
<evidence type="ECO:0000256" key="2">
    <source>
        <dbReference type="ARBA" id="ARBA00022723"/>
    </source>
</evidence>
<evidence type="ECO:0000313" key="14">
    <source>
        <dbReference type="EMBL" id="RZC42293.1"/>
    </source>
</evidence>
<dbReference type="InterPro" id="IPR036236">
    <property type="entry name" value="Znf_C2H2_sf"/>
</dbReference>
<feature type="compositionally biased region" description="Acidic residues" evidence="11">
    <location>
        <begin position="804"/>
        <end position="815"/>
    </location>
</feature>
<keyword evidence="8" id="KW-0804">Transcription</keyword>
<dbReference type="InterPro" id="IPR011333">
    <property type="entry name" value="SKP1/BTB/POZ_sf"/>
</dbReference>
<keyword evidence="6" id="KW-0805">Transcription regulation</keyword>
<comment type="subcellular location">
    <subcellularLocation>
        <location evidence="1">Nucleus</location>
    </subcellularLocation>
</comment>
<feature type="domain" description="BTB" evidence="12">
    <location>
        <begin position="31"/>
        <end position="98"/>
    </location>
</feature>
<dbReference type="SMART" id="SM00225">
    <property type="entry name" value="BTB"/>
    <property type="match status" value="1"/>
</dbReference>
<protein>
    <submittedName>
        <fullName evidence="14">Centrosome-associated zinc finger protein CP190</fullName>
    </submittedName>
</protein>
<dbReference type="AlphaFoldDB" id="A0A482WCY3"/>
<feature type="compositionally biased region" description="Pro residues" evidence="11">
    <location>
        <begin position="759"/>
        <end position="769"/>
    </location>
</feature>
<dbReference type="PROSITE" id="PS50157">
    <property type="entry name" value="ZINC_FINGER_C2H2_2"/>
    <property type="match status" value="2"/>
</dbReference>
<feature type="compositionally biased region" description="Basic and acidic residues" evidence="11">
    <location>
        <begin position="875"/>
        <end position="892"/>
    </location>
</feature>
<dbReference type="Pfam" id="PF00651">
    <property type="entry name" value="BTB"/>
    <property type="match status" value="1"/>
</dbReference>
<keyword evidence="9" id="KW-0539">Nucleus</keyword>
<evidence type="ECO:0000256" key="8">
    <source>
        <dbReference type="ARBA" id="ARBA00023163"/>
    </source>
</evidence>
<evidence type="ECO:0000256" key="9">
    <source>
        <dbReference type="ARBA" id="ARBA00023242"/>
    </source>
</evidence>
<comment type="caution">
    <text evidence="14">The sequence shown here is derived from an EMBL/GenBank/DDBJ whole genome shotgun (WGS) entry which is preliminary data.</text>
</comment>
<feature type="compositionally biased region" description="Basic and acidic residues" evidence="11">
    <location>
        <begin position="158"/>
        <end position="178"/>
    </location>
</feature>
<evidence type="ECO:0000256" key="5">
    <source>
        <dbReference type="ARBA" id="ARBA00022833"/>
    </source>
</evidence>
<evidence type="ECO:0000256" key="6">
    <source>
        <dbReference type="ARBA" id="ARBA00023015"/>
    </source>
</evidence>
<feature type="compositionally biased region" description="Low complexity" evidence="11">
    <location>
        <begin position="833"/>
        <end position="846"/>
    </location>
</feature>
<gene>
    <name evidence="14" type="ORF">BDFB_004789</name>
</gene>
<feature type="compositionally biased region" description="Acidic residues" evidence="11">
    <location>
        <begin position="696"/>
        <end position="710"/>
    </location>
</feature>
<evidence type="ECO:0000256" key="7">
    <source>
        <dbReference type="ARBA" id="ARBA00023125"/>
    </source>
</evidence>
<feature type="compositionally biased region" description="Basic and acidic residues" evidence="11">
    <location>
        <begin position="847"/>
        <end position="856"/>
    </location>
</feature>
<accession>A0A482WCY3</accession>
<evidence type="ECO:0000256" key="4">
    <source>
        <dbReference type="ARBA" id="ARBA00022771"/>
    </source>
</evidence>
<dbReference type="GO" id="GO:0008270">
    <property type="term" value="F:zinc ion binding"/>
    <property type="evidence" value="ECO:0007669"/>
    <property type="project" value="UniProtKB-KW"/>
</dbReference>
<proteinExistence type="predicted"/>
<evidence type="ECO:0000256" key="11">
    <source>
        <dbReference type="SAM" id="MobiDB-lite"/>
    </source>
</evidence>
<feature type="compositionally biased region" description="Basic and acidic residues" evidence="11">
    <location>
        <begin position="770"/>
        <end position="803"/>
    </location>
</feature>
<dbReference type="PANTHER" id="PTHR24394">
    <property type="entry name" value="ZINC FINGER PROTEIN"/>
    <property type="match status" value="1"/>
</dbReference>
<dbReference type="PROSITE" id="PS50097">
    <property type="entry name" value="BTB"/>
    <property type="match status" value="1"/>
</dbReference>
<keyword evidence="5" id="KW-0862">Zinc</keyword>
<feature type="domain" description="C2H2-type" evidence="13">
    <location>
        <begin position="278"/>
        <end position="307"/>
    </location>
</feature>
<feature type="compositionally biased region" description="Basic and acidic residues" evidence="11">
    <location>
        <begin position="665"/>
        <end position="690"/>
    </location>
</feature>
<feature type="region of interest" description="Disordered" evidence="11">
    <location>
        <begin position="607"/>
        <end position="628"/>
    </location>
</feature>
<dbReference type="SMART" id="SM00355">
    <property type="entry name" value="ZnF_C2H2"/>
    <property type="match status" value="5"/>
</dbReference>
<evidence type="ECO:0000313" key="15">
    <source>
        <dbReference type="Proteomes" id="UP000292052"/>
    </source>
</evidence>
<feature type="compositionally biased region" description="Basic and acidic residues" evidence="11">
    <location>
        <begin position="607"/>
        <end position="619"/>
    </location>
</feature>
<dbReference type="PANTHER" id="PTHR24394:SF29">
    <property type="entry name" value="MYONEURIN"/>
    <property type="match status" value="1"/>
</dbReference>
<evidence type="ECO:0000259" key="12">
    <source>
        <dbReference type="PROSITE" id="PS50097"/>
    </source>
</evidence>
<keyword evidence="7" id="KW-0238">DNA-binding</keyword>
<keyword evidence="4 10" id="KW-0863">Zinc-finger</keyword>
<keyword evidence="3" id="KW-0677">Repeat</keyword>
<organism evidence="14 15">
    <name type="scientific">Asbolus verrucosus</name>
    <name type="common">Desert ironclad beetle</name>
    <dbReference type="NCBI Taxonomy" id="1661398"/>
    <lineage>
        <taxon>Eukaryota</taxon>
        <taxon>Metazoa</taxon>
        <taxon>Ecdysozoa</taxon>
        <taxon>Arthropoda</taxon>
        <taxon>Hexapoda</taxon>
        <taxon>Insecta</taxon>
        <taxon>Pterygota</taxon>
        <taxon>Neoptera</taxon>
        <taxon>Endopterygota</taxon>
        <taxon>Coleoptera</taxon>
        <taxon>Polyphaga</taxon>
        <taxon>Cucujiformia</taxon>
        <taxon>Tenebrionidae</taxon>
        <taxon>Pimeliinae</taxon>
        <taxon>Asbolus</taxon>
    </lineage>
</organism>
<dbReference type="Gene3D" id="3.30.160.60">
    <property type="entry name" value="Classic Zinc Finger"/>
    <property type="match status" value="1"/>
</dbReference>
<sequence length="908" mass="103560">MSDNTKQVRVDNWGIFFLQRLQMFFSKTDYCDMTLQFEGNVQLKVHRLVMNACTEYFQFLEQTCTLEENVIMMPSDLQADVIVPIVNFMYTGMLEFHLSIFDRLYKTAQIMNITILTKLLDAQKQPLSPAVKPAKKKHIDSPHVYSSHIFRIQVPEVPKPEPPKPTTKPRESDDKTDNKAPWVCDRCSTEDEPVEFVLYYLYRKHMTDVHNEKFDSKLCKYCGHRCNKHNLLMYHLYTKHGMKPPPAYNFPKCDQCPFIALSSTILNKHKLRHGKNEIQCVECKLAFTSQATLTSHMQITGHTGKSNKNNYDCQYCTKRYQSGVNLFSHVRLQHRNEAIRDGIVSIDEVDDVEDYEEEESSKDEYILPEIISDAEPPKKVNILSNVKVQDRHEHHPRHQQLTLEPSSEAEALNNVATGIATSLGLVDIVVLNDNQQLFLQPNQQNFANDQNEQPEFILPELTGRETFTQGQNEVITTDGVITQSMLSSNDIASTDELVMVLTDHDYGDNQEEINNDNSNIVVLYSHPVDGQQDQFITSQGNIMVNSQTGLIEIRNGATITSTANQVVMNQQEPPHIESIEMIQREIESHGELKQECLYDEDSKPAIEKAEESEQVKEAEPVVNQPQTDPLMESLVQGAQLEFTSPPEPLEQAEAPNNEPPPPPEPSKENEESQEAAKNEEVIEEDNKIEEQTVEAPEIEESVEVDDDKNEIEEVHIDPPPVPEEVPELESKETTPPPEEPQQENEDRSEIDVTTEHVPAPIPLPPPPPPHPEEEEKPEDKPKEEAAYKEEEPPADEADARIDQIECDEVVEECPEDEKNGEQELLSQSDTSTSQFNDENSQSSQESQEIKQKEESVSTKISILDDWEDTDSQQSDQKEKAKVAGETVHKLMDDWEEEEEEEGRKEADD</sequence>
<feature type="domain" description="C2H2-type" evidence="13">
    <location>
        <begin position="311"/>
        <end position="339"/>
    </location>
</feature>
<feature type="region of interest" description="Disordered" evidence="11">
    <location>
        <begin position="156"/>
        <end position="178"/>
    </location>
</feature>
<dbReference type="STRING" id="1661398.A0A482WCY3"/>
<dbReference type="Gene3D" id="3.30.710.10">
    <property type="entry name" value="Potassium Channel Kv1.1, Chain A"/>
    <property type="match status" value="1"/>
</dbReference>
<dbReference type="InterPro" id="IPR013087">
    <property type="entry name" value="Znf_C2H2_type"/>
</dbReference>
<dbReference type="Proteomes" id="UP000292052">
    <property type="component" value="Unassembled WGS sequence"/>
</dbReference>
<dbReference type="GO" id="GO:0003677">
    <property type="term" value="F:DNA binding"/>
    <property type="evidence" value="ECO:0007669"/>
    <property type="project" value="UniProtKB-KW"/>
</dbReference>
<reference evidence="14 15" key="1">
    <citation type="submission" date="2017-03" db="EMBL/GenBank/DDBJ databases">
        <title>Genome of the blue death feigning beetle - Asbolus verrucosus.</title>
        <authorList>
            <person name="Rider S.D."/>
        </authorList>
    </citation>
    <scope>NUCLEOTIDE SEQUENCE [LARGE SCALE GENOMIC DNA]</scope>
    <source>
        <strain evidence="14">Butters</strain>
        <tissue evidence="14">Head and leg muscle</tissue>
    </source>
</reference>
<keyword evidence="2" id="KW-0479">Metal-binding</keyword>
<evidence type="ECO:0000256" key="10">
    <source>
        <dbReference type="PROSITE-ProRule" id="PRU00042"/>
    </source>
</evidence>
<dbReference type="GO" id="GO:0005634">
    <property type="term" value="C:nucleus"/>
    <property type="evidence" value="ECO:0007669"/>
    <property type="project" value="UniProtKB-SubCell"/>
</dbReference>
<dbReference type="OrthoDB" id="6777674at2759"/>
<name>A0A482WCY3_ASBVE</name>
<feature type="region of interest" description="Disordered" evidence="11">
    <location>
        <begin position="640"/>
        <end position="908"/>
    </location>
</feature>
<dbReference type="EMBL" id="QDEB01009352">
    <property type="protein sequence ID" value="RZC42293.1"/>
    <property type="molecule type" value="Genomic_DNA"/>
</dbReference>